<dbReference type="EC" id="5.4.99.12" evidence="4"/>
<dbReference type="FunFam" id="3.30.70.580:FF:000001">
    <property type="entry name" value="tRNA pseudouridine synthase A"/>
    <property type="match status" value="1"/>
</dbReference>
<dbReference type="NCBIfam" id="TIGR00071">
    <property type="entry name" value="hisT_truA"/>
    <property type="match status" value="1"/>
</dbReference>
<dbReference type="AlphaFoldDB" id="A0A9X1MRK1"/>
<dbReference type="InterPro" id="IPR020103">
    <property type="entry name" value="PsdUridine_synth_cat_dom_sf"/>
</dbReference>
<dbReference type="InterPro" id="IPR001406">
    <property type="entry name" value="PsdUridine_synth_TruA"/>
</dbReference>
<comment type="caution">
    <text evidence="9">The sequence shown here is derived from an EMBL/GenBank/DDBJ whole genome shotgun (WGS) entry which is preliminary data.</text>
</comment>
<dbReference type="EMBL" id="JAJKFT010000010">
    <property type="protein sequence ID" value="MCC9631566.1"/>
    <property type="molecule type" value="Genomic_DNA"/>
</dbReference>
<evidence type="ECO:0000256" key="7">
    <source>
        <dbReference type="RuleBase" id="RU003792"/>
    </source>
</evidence>
<organism evidence="9 10">
    <name type="scientific">Blastopirellula sediminis</name>
    <dbReference type="NCBI Taxonomy" id="2894196"/>
    <lineage>
        <taxon>Bacteria</taxon>
        <taxon>Pseudomonadati</taxon>
        <taxon>Planctomycetota</taxon>
        <taxon>Planctomycetia</taxon>
        <taxon>Pirellulales</taxon>
        <taxon>Pirellulaceae</taxon>
        <taxon>Blastopirellula</taxon>
    </lineage>
</organism>
<dbReference type="PANTHER" id="PTHR11142">
    <property type="entry name" value="PSEUDOURIDYLATE SYNTHASE"/>
    <property type="match status" value="1"/>
</dbReference>
<feature type="domain" description="Pseudouridine synthase I TruA alpha/beta" evidence="8">
    <location>
        <begin position="9"/>
        <end position="93"/>
    </location>
</feature>
<dbReference type="GO" id="GO:0160147">
    <property type="term" value="F:tRNA pseudouridine(38-40) synthase activity"/>
    <property type="evidence" value="ECO:0007669"/>
    <property type="project" value="UniProtKB-EC"/>
</dbReference>
<dbReference type="InterPro" id="IPR020097">
    <property type="entry name" value="PsdUridine_synth_TruA_a/b_dom"/>
</dbReference>
<dbReference type="InterPro" id="IPR020094">
    <property type="entry name" value="TruA/RsuA/RluB/E/F_N"/>
</dbReference>
<gene>
    <name evidence="4 9" type="primary">truA</name>
    <name evidence="9" type="ORF">LOC68_24480</name>
</gene>
<comment type="subunit">
    <text evidence="4">Homodimer.</text>
</comment>
<comment type="catalytic activity">
    <reaction evidence="4 7">
        <text>uridine(38/39/40) in tRNA = pseudouridine(38/39/40) in tRNA</text>
        <dbReference type="Rhea" id="RHEA:22376"/>
        <dbReference type="Rhea" id="RHEA-COMP:10085"/>
        <dbReference type="Rhea" id="RHEA-COMP:10087"/>
        <dbReference type="ChEBI" id="CHEBI:65314"/>
        <dbReference type="ChEBI" id="CHEBI:65315"/>
        <dbReference type="EC" id="5.4.99.12"/>
    </reaction>
</comment>
<feature type="domain" description="Pseudouridine synthase I TruA alpha/beta" evidence="8">
    <location>
        <begin position="145"/>
        <end position="251"/>
    </location>
</feature>
<dbReference type="HAMAP" id="MF_00171">
    <property type="entry name" value="TruA"/>
    <property type="match status" value="1"/>
</dbReference>
<name>A0A9X1MRK1_9BACT</name>
<sequence length="257" mass="28733">MSERTVQLVVSYDGTNYAGWQIQNDQPTIQESIETALLSITGEKIRVTGSGRTDSGVHAIGQVVSFRTESKLSADVLRRALNAELPADIVVRSSRNAASHFNAIDCAIKKRYRYLVQEGRVNDVFSRQYAWFVKKELDFDAMQAAAQHLIGEHDFASFEAAGSERVSTVRHVYDLEVLKSERHEFDKIAIEVEANGFLYNMVRIIVGTLVEVGKGKRPPEWVAEVLAAKDRTIGGMTAPAHGLYLLRVDYPESCWLD</sequence>
<feature type="binding site" evidence="4 6">
    <location>
        <position position="112"/>
    </location>
    <ligand>
        <name>substrate</name>
    </ligand>
</feature>
<keyword evidence="3 4" id="KW-0413">Isomerase</keyword>
<evidence type="ECO:0000256" key="5">
    <source>
        <dbReference type="PIRSR" id="PIRSR001430-1"/>
    </source>
</evidence>
<feature type="active site" description="Nucleophile" evidence="4 5">
    <location>
        <position position="54"/>
    </location>
</feature>
<dbReference type="PIRSF" id="PIRSF001430">
    <property type="entry name" value="tRNA_psdUrid_synth"/>
    <property type="match status" value="1"/>
</dbReference>
<protein>
    <recommendedName>
        <fullName evidence="4">tRNA pseudouridine synthase A</fullName>
        <ecNumber evidence="4">5.4.99.12</ecNumber>
    </recommendedName>
    <alternativeName>
        <fullName evidence="4">tRNA pseudouridine(38-40) synthase</fullName>
    </alternativeName>
    <alternativeName>
        <fullName evidence="4">tRNA pseudouridylate synthase I</fullName>
    </alternativeName>
    <alternativeName>
        <fullName evidence="4">tRNA-uridine isomerase I</fullName>
    </alternativeName>
</protein>
<keyword evidence="10" id="KW-1185">Reference proteome</keyword>
<evidence type="ECO:0000256" key="6">
    <source>
        <dbReference type="PIRSR" id="PIRSR001430-2"/>
    </source>
</evidence>
<reference evidence="9" key="1">
    <citation type="submission" date="2021-11" db="EMBL/GenBank/DDBJ databases">
        <title>Genome sequence.</title>
        <authorList>
            <person name="Sun Q."/>
        </authorList>
    </citation>
    <scope>NUCLEOTIDE SEQUENCE</scope>
    <source>
        <strain evidence="9">JC732</strain>
    </source>
</reference>
<comment type="function">
    <text evidence="4">Formation of pseudouridine at positions 38, 39 and 40 in the anticodon stem and loop of transfer RNAs.</text>
</comment>
<dbReference type="PANTHER" id="PTHR11142:SF0">
    <property type="entry name" value="TRNA PSEUDOURIDINE SYNTHASE-LIKE 1"/>
    <property type="match status" value="1"/>
</dbReference>
<evidence type="ECO:0000259" key="8">
    <source>
        <dbReference type="Pfam" id="PF01416"/>
    </source>
</evidence>
<comment type="caution">
    <text evidence="4">Lacks conserved residue(s) required for the propagation of feature annotation.</text>
</comment>
<dbReference type="InterPro" id="IPR020095">
    <property type="entry name" value="PsdUridine_synth_TruA_C"/>
</dbReference>
<dbReference type="GO" id="GO:0031119">
    <property type="term" value="P:tRNA pseudouridine synthesis"/>
    <property type="evidence" value="ECO:0007669"/>
    <property type="project" value="UniProtKB-UniRule"/>
</dbReference>
<dbReference type="Pfam" id="PF01416">
    <property type="entry name" value="PseudoU_synth_1"/>
    <property type="match status" value="2"/>
</dbReference>
<dbReference type="RefSeq" id="WP_230223752.1">
    <property type="nucleotide sequence ID" value="NZ_JAJKFT010000010.1"/>
</dbReference>
<evidence type="ECO:0000256" key="1">
    <source>
        <dbReference type="ARBA" id="ARBA00009375"/>
    </source>
</evidence>
<keyword evidence="2 4" id="KW-0819">tRNA processing</keyword>
<comment type="similarity">
    <text evidence="1 4 7">Belongs to the tRNA pseudouridine synthase TruA family.</text>
</comment>
<evidence type="ECO:0000256" key="3">
    <source>
        <dbReference type="ARBA" id="ARBA00023235"/>
    </source>
</evidence>
<dbReference type="Gene3D" id="3.30.70.580">
    <property type="entry name" value="Pseudouridine synthase I, catalytic domain, N-terminal subdomain"/>
    <property type="match status" value="1"/>
</dbReference>
<dbReference type="Proteomes" id="UP001139103">
    <property type="component" value="Unassembled WGS sequence"/>
</dbReference>
<dbReference type="GO" id="GO:0003723">
    <property type="term" value="F:RNA binding"/>
    <property type="evidence" value="ECO:0007669"/>
    <property type="project" value="InterPro"/>
</dbReference>
<accession>A0A9X1MRK1</accession>
<proteinExistence type="inferred from homology"/>
<evidence type="ECO:0000256" key="4">
    <source>
        <dbReference type="HAMAP-Rule" id="MF_00171"/>
    </source>
</evidence>
<evidence type="ECO:0000313" key="9">
    <source>
        <dbReference type="EMBL" id="MCC9631566.1"/>
    </source>
</evidence>
<evidence type="ECO:0000313" key="10">
    <source>
        <dbReference type="Proteomes" id="UP001139103"/>
    </source>
</evidence>
<dbReference type="SUPFAM" id="SSF55120">
    <property type="entry name" value="Pseudouridine synthase"/>
    <property type="match status" value="1"/>
</dbReference>
<dbReference type="CDD" id="cd02570">
    <property type="entry name" value="PseudoU_synth_EcTruA"/>
    <property type="match status" value="1"/>
</dbReference>
<evidence type="ECO:0000256" key="2">
    <source>
        <dbReference type="ARBA" id="ARBA00022694"/>
    </source>
</evidence>
<dbReference type="Gene3D" id="3.30.70.660">
    <property type="entry name" value="Pseudouridine synthase I, catalytic domain, C-terminal subdomain"/>
    <property type="match status" value="1"/>
</dbReference>